<dbReference type="WBParaSite" id="PSU_v2.g4597.t1">
    <property type="protein sequence ID" value="PSU_v2.g4597.t1"/>
    <property type="gene ID" value="PSU_v2.g4597"/>
</dbReference>
<evidence type="ECO:0000313" key="4">
    <source>
        <dbReference type="WBParaSite" id="PSU_v2.g4597.t1"/>
    </source>
</evidence>
<comment type="similarity">
    <text evidence="1">Belongs to the formin homology family.</text>
</comment>
<dbReference type="GO" id="GO:0005829">
    <property type="term" value="C:cytosol"/>
    <property type="evidence" value="ECO:0007669"/>
    <property type="project" value="TreeGrafter"/>
</dbReference>
<organism evidence="3 4">
    <name type="scientific">Panagrolaimus superbus</name>
    <dbReference type="NCBI Taxonomy" id="310955"/>
    <lineage>
        <taxon>Eukaryota</taxon>
        <taxon>Metazoa</taxon>
        <taxon>Ecdysozoa</taxon>
        <taxon>Nematoda</taxon>
        <taxon>Chromadorea</taxon>
        <taxon>Rhabditida</taxon>
        <taxon>Tylenchina</taxon>
        <taxon>Panagrolaimomorpha</taxon>
        <taxon>Panagrolaimoidea</taxon>
        <taxon>Panagrolaimidae</taxon>
        <taxon>Panagrolaimus</taxon>
    </lineage>
</organism>
<dbReference type="AlphaFoldDB" id="A0A914Z2W5"/>
<dbReference type="Gene3D" id="1.20.58.2220">
    <property type="entry name" value="Formin, FH2 domain"/>
    <property type="match status" value="1"/>
</dbReference>
<dbReference type="GO" id="GO:0016477">
    <property type="term" value="P:cell migration"/>
    <property type="evidence" value="ECO:0007669"/>
    <property type="project" value="TreeGrafter"/>
</dbReference>
<dbReference type="Proteomes" id="UP000887577">
    <property type="component" value="Unplaced"/>
</dbReference>
<reference evidence="4" key="1">
    <citation type="submission" date="2022-11" db="UniProtKB">
        <authorList>
            <consortium name="WormBaseParasite"/>
        </authorList>
    </citation>
    <scope>IDENTIFICATION</scope>
</reference>
<dbReference type="PANTHER" id="PTHR45857:SF8">
    <property type="entry name" value="FORMIN-HOMOLOGY AND ZINC FINGER DOMAINS PROTEIN 1"/>
    <property type="match status" value="1"/>
</dbReference>
<accession>A0A914Z2W5</accession>
<name>A0A914Z2W5_9BILA</name>
<evidence type="ECO:0000259" key="2">
    <source>
        <dbReference type="PROSITE" id="PS51444"/>
    </source>
</evidence>
<dbReference type="GO" id="GO:0008360">
    <property type="term" value="P:regulation of cell shape"/>
    <property type="evidence" value="ECO:0007669"/>
    <property type="project" value="TreeGrafter"/>
</dbReference>
<sequence>MVSLHGITGDPISYMDEYAEQVEEFMKKCFPNEEAVAADNETLLLKEETPSSFVRDFFTPSLASEKSEIIASLPNSLIENEQALYTNFPHRFVCSTQIKGTVFETFTNSSDLIDRIDLTEMAVFFENNNRSLLNSDQIRIVSEVRRQLPKKDFEIMFALYKCDTSLLSLAQINLIKLIAPSEVDARRFKTFCEANSVSSLSEEEKFVIELSNIEQLFIRLRLMETIHTFPEMVYNLQQEINILRDVAITLRADTFFTIILQCSTIYTNFLCGDFGAQLIHGIRVIEALNVCKYELPNGIKIGKRIADMLPINALGDTVAKRLKLYQEASQYNFSTLETRVKKLGECLLQLDAERSNLGTDCAPSSVGIVVQEARLRESLTTAQNEMTTTLQYFAESSSTSATIKPENFIKNVTELLQFLINVC</sequence>
<protein>
    <submittedName>
        <fullName evidence="4">FH2 domain-containing protein</fullName>
    </submittedName>
</protein>
<dbReference type="InterPro" id="IPR015425">
    <property type="entry name" value="FH2_Formin"/>
</dbReference>
<dbReference type="Pfam" id="PF02181">
    <property type="entry name" value="FH2"/>
    <property type="match status" value="1"/>
</dbReference>
<feature type="domain" description="FH2" evidence="2">
    <location>
        <begin position="59"/>
        <end position="423"/>
    </location>
</feature>
<dbReference type="GO" id="GO:0051015">
    <property type="term" value="F:actin filament binding"/>
    <property type="evidence" value="ECO:0007669"/>
    <property type="project" value="TreeGrafter"/>
</dbReference>
<keyword evidence="3" id="KW-1185">Reference proteome</keyword>
<dbReference type="SUPFAM" id="SSF101447">
    <property type="entry name" value="Formin homology 2 domain (FH2 domain)"/>
    <property type="match status" value="1"/>
</dbReference>
<dbReference type="GO" id="GO:0030866">
    <property type="term" value="P:cortical actin cytoskeleton organization"/>
    <property type="evidence" value="ECO:0007669"/>
    <property type="project" value="TreeGrafter"/>
</dbReference>
<dbReference type="PROSITE" id="PS51444">
    <property type="entry name" value="FH2"/>
    <property type="match status" value="1"/>
</dbReference>
<proteinExistence type="inferred from homology"/>
<dbReference type="InterPro" id="IPR043592">
    <property type="entry name" value="FMNL_animal"/>
</dbReference>
<evidence type="ECO:0000313" key="3">
    <source>
        <dbReference type="Proteomes" id="UP000887577"/>
    </source>
</evidence>
<evidence type="ECO:0000256" key="1">
    <source>
        <dbReference type="ARBA" id="ARBA00023449"/>
    </source>
</evidence>
<dbReference type="PANTHER" id="PTHR45857">
    <property type="entry name" value="FORMIN-LIKE PROTEIN"/>
    <property type="match status" value="1"/>
</dbReference>
<dbReference type="InterPro" id="IPR042201">
    <property type="entry name" value="FH2_Formin_sf"/>
</dbReference>